<dbReference type="Gene3D" id="3.40.50.720">
    <property type="entry name" value="NAD(P)-binding Rossmann-like Domain"/>
    <property type="match status" value="1"/>
</dbReference>
<proteinExistence type="inferred from homology"/>
<dbReference type="InterPro" id="IPR002347">
    <property type="entry name" value="SDR_fam"/>
</dbReference>
<accession>A0ABT5TWR1</accession>
<dbReference type="EMBL" id="JARACI010000899">
    <property type="protein sequence ID" value="MDD9206491.1"/>
    <property type="molecule type" value="Genomic_DNA"/>
</dbReference>
<comment type="similarity">
    <text evidence="1 3">Belongs to the short-chain dehydrogenases/reductases (SDR) family.</text>
</comment>
<dbReference type="PRINTS" id="PR00081">
    <property type="entry name" value="GDHRDH"/>
</dbReference>
<dbReference type="Pfam" id="PF00106">
    <property type="entry name" value="adh_short"/>
    <property type="match status" value="1"/>
</dbReference>
<evidence type="ECO:0000256" key="2">
    <source>
        <dbReference type="ARBA" id="ARBA00023002"/>
    </source>
</evidence>
<sequence>MGTALVTGSTAGIGLEIAWELATARHNLVLVARSADRLEGVARQIRAAAAVHVEVLVADLGTDAGREAVVDRLRSSDRPVGLLVNNAGFGLGQRFLGGSPAREEEAVELMVRTVLVLSQAAADAMVRRGRGAILNVSSVASLTAMGTYAAHKAWVRVFTEGLAAELDGTGVTATVLCPGLVHTEFHERAGLRRSAWPEAGWLDAGRVARAALTGVRRGRVIVTPSVRYSLVSAALRLAPRWSVRRVTGPRTSARALDRLSESAA</sequence>
<dbReference type="InterPro" id="IPR051019">
    <property type="entry name" value="VLCFA-Steroid_DH"/>
</dbReference>
<dbReference type="PRINTS" id="PR00080">
    <property type="entry name" value="SDRFAMILY"/>
</dbReference>
<gene>
    <name evidence="4" type="ORF">PU560_08415</name>
</gene>
<dbReference type="SUPFAM" id="SSF51735">
    <property type="entry name" value="NAD(P)-binding Rossmann-fold domains"/>
    <property type="match status" value="1"/>
</dbReference>
<dbReference type="PIRSF" id="PIRSF000126">
    <property type="entry name" value="11-beta-HSD1"/>
    <property type="match status" value="1"/>
</dbReference>
<dbReference type="PANTHER" id="PTHR43899:SF13">
    <property type="entry name" value="RH59310P"/>
    <property type="match status" value="1"/>
</dbReference>
<keyword evidence="2" id="KW-0560">Oxidoreductase</keyword>
<dbReference type="InterPro" id="IPR036291">
    <property type="entry name" value="NAD(P)-bd_dom_sf"/>
</dbReference>
<keyword evidence="5" id="KW-1185">Reference proteome</keyword>
<dbReference type="Proteomes" id="UP001165561">
    <property type="component" value="Unassembled WGS sequence"/>
</dbReference>
<evidence type="ECO:0000256" key="1">
    <source>
        <dbReference type="ARBA" id="ARBA00006484"/>
    </source>
</evidence>
<comment type="caution">
    <text evidence="4">The sequence shown here is derived from an EMBL/GenBank/DDBJ whole genome shotgun (WGS) entry which is preliminary data.</text>
</comment>
<evidence type="ECO:0000313" key="4">
    <source>
        <dbReference type="EMBL" id="MDD9206491.1"/>
    </source>
</evidence>
<evidence type="ECO:0000313" key="5">
    <source>
        <dbReference type="Proteomes" id="UP001165561"/>
    </source>
</evidence>
<dbReference type="PANTHER" id="PTHR43899">
    <property type="entry name" value="RH59310P"/>
    <property type="match status" value="1"/>
</dbReference>
<name>A0ABT5TWR1_9MICO</name>
<evidence type="ECO:0000256" key="3">
    <source>
        <dbReference type="RuleBase" id="RU000363"/>
    </source>
</evidence>
<reference evidence="4" key="1">
    <citation type="submission" date="2023-02" db="EMBL/GenBank/DDBJ databases">
        <title>Georgenia sp.10Sc9-8, isolated from a soil sample collected from the Taklamakan desert.</title>
        <authorList>
            <person name="Liu S."/>
        </authorList>
    </citation>
    <scope>NUCLEOTIDE SEQUENCE</scope>
    <source>
        <strain evidence="4">10Sc9-8</strain>
    </source>
</reference>
<organism evidence="4 5">
    <name type="scientific">Georgenia halotolerans</name>
    <dbReference type="NCBI Taxonomy" id="3028317"/>
    <lineage>
        <taxon>Bacteria</taxon>
        <taxon>Bacillati</taxon>
        <taxon>Actinomycetota</taxon>
        <taxon>Actinomycetes</taxon>
        <taxon>Micrococcales</taxon>
        <taxon>Bogoriellaceae</taxon>
        <taxon>Georgenia</taxon>
    </lineage>
</organism>
<protein>
    <submittedName>
        <fullName evidence="4">SDR family NAD(P)-dependent oxidoreductase</fullName>
    </submittedName>
</protein>